<evidence type="ECO:0000313" key="2">
    <source>
        <dbReference type="EMBL" id="PIK44573.1"/>
    </source>
</evidence>
<dbReference type="AlphaFoldDB" id="A0A2G8K9C9"/>
<protein>
    <submittedName>
        <fullName evidence="2">Uncharacterized protein</fullName>
    </submittedName>
</protein>
<feature type="region of interest" description="Disordered" evidence="1">
    <location>
        <begin position="368"/>
        <end position="404"/>
    </location>
</feature>
<keyword evidence="3" id="KW-1185">Reference proteome</keyword>
<comment type="caution">
    <text evidence="2">The sequence shown here is derived from an EMBL/GenBank/DDBJ whole genome shotgun (WGS) entry which is preliminary data.</text>
</comment>
<reference evidence="2 3" key="1">
    <citation type="journal article" date="2017" name="PLoS Biol.">
        <title>The sea cucumber genome provides insights into morphological evolution and visceral regeneration.</title>
        <authorList>
            <person name="Zhang X."/>
            <person name="Sun L."/>
            <person name="Yuan J."/>
            <person name="Sun Y."/>
            <person name="Gao Y."/>
            <person name="Zhang L."/>
            <person name="Li S."/>
            <person name="Dai H."/>
            <person name="Hamel J.F."/>
            <person name="Liu C."/>
            <person name="Yu Y."/>
            <person name="Liu S."/>
            <person name="Lin W."/>
            <person name="Guo K."/>
            <person name="Jin S."/>
            <person name="Xu P."/>
            <person name="Storey K.B."/>
            <person name="Huan P."/>
            <person name="Zhang T."/>
            <person name="Zhou Y."/>
            <person name="Zhang J."/>
            <person name="Lin C."/>
            <person name="Li X."/>
            <person name="Xing L."/>
            <person name="Huo D."/>
            <person name="Sun M."/>
            <person name="Wang L."/>
            <person name="Mercier A."/>
            <person name="Li F."/>
            <person name="Yang H."/>
            <person name="Xiang J."/>
        </authorList>
    </citation>
    <scope>NUCLEOTIDE SEQUENCE [LARGE SCALE GENOMIC DNA]</scope>
    <source>
        <strain evidence="2">Shaxun</strain>
        <tissue evidence="2">Muscle</tissue>
    </source>
</reference>
<accession>A0A2G8K9C9</accession>
<dbReference type="EMBL" id="MRZV01000769">
    <property type="protein sequence ID" value="PIK44573.1"/>
    <property type="molecule type" value="Genomic_DNA"/>
</dbReference>
<gene>
    <name evidence="2" type="ORF">BSL78_18570</name>
</gene>
<name>A0A2G8K9C9_STIJA</name>
<sequence length="404" mass="44282">MQTSFDEKFGNIPTSPLSSTSSHGKVGAVSQLAEPISTTNSTTDHSTNDQVDIEELEIVKSERAVSPTIQKWVDESCAQTERLKSSGKLSPIAISKDDGAEIRDEETPASDLALQQALEYSLRAVSPNFARTGSLDGAFTSLGDFQSQMTPTESMLLGLGFGGPDLGIPVRFLKSWREQVIKRKITELQGLLGRSRKSPSPTGSARQYNPKPVEAPKCQEIPQAKHVVPNKDKVKQQVIQQHSVVTKSVVKPTEKQLQLEKLKNMRQQLRRSATFSAFSPNTLVDLKQSNGKDHRKKGAMSDKKYQKLRGATRGNAKDRRRVFGTRQSSLPISLETLPEEDEGGRPLFLQQKSSSLDLVDDTISADASSATSLNSSQHDVRVDGSETGSAVDPLERFQRNGPKL</sequence>
<feature type="region of interest" description="Disordered" evidence="1">
    <location>
        <begin position="310"/>
        <end position="345"/>
    </location>
</feature>
<feature type="region of interest" description="Disordered" evidence="1">
    <location>
        <begin position="192"/>
        <end position="215"/>
    </location>
</feature>
<evidence type="ECO:0000313" key="3">
    <source>
        <dbReference type="Proteomes" id="UP000230750"/>
    </source>
</evidence>
<proteinExistence type="predicted"/>
<feature type="compositionally biased region" description="Polar residues" evidence="1">
    <location>
        <begin position="198"/>
        <end position="207"/>
    </location>
</feature>
<organism evidence="2 3">
    <name type="scientific">Stichopus japonicus</name>
    <name type="common">Sea cucumber</name>
    <dbReference type="NCBI Taxonomy" id="307972"/>
    <lineage>
        <taxon>Eukaryota</taxon>
        <taxon>Metazoa</taxon>
        <taxon>Echinodermata</taxon>
        <taxon>Eleutherozoa</taxon>
        <taxon>Echinozoa</taxon>
        <taxon>Holothuroidea</taxon>
        <taxon>Aspidochirotacea</taxon>
        <taxon>Aspidochirotida</taxon>
        <taxon>Stichopodidae</taxon>
        <taxon>Apostichopus</taxon>
    </lineage>
</organism>
<feature type="compositionally biased region" description="Low complexity" evidence="1">
    <location>
        <begin position="37"/>
        <end position="49"/>
    </location>
</feature>
<evidence type="ECO:0000256" key="1">
    <source>
        <dbReference type="SAM" id="MobiDB-lite"/>
    </source>
</evidence>
<dbReference type="Proteomes" id="UP000230750">
    <property type="component" value="Unassembled WGS sequence"/>
</dbReference>
<feature type="region of interest" description="Disordered" evidence="1">
    <location>
        <begin position="1"/>
        <end position="51"/>
    </location>
</feature>
<feature type="compositionally biased region" description="Polar residues" evidence="1">
    <location>
        <begin position="12"/>
        <end position="23"/>
    </location>
</feature>